<dbReference type="FunFam" id="2.60.40.10:FF:001540">
    <property type="entry name" value="Immunoglobulin heavy constant gamma 1"/>
    <property type="match status" value="1"/>
</dbReference>
<dbReference type="FunFam" id="2.60.40.10:FF:000463">
    <property type="entry name" value="Immunoglobulin heavy constant gamma 1"/>
    <property type="match status" value="1"/>
</dbReference>
<dbReference type="Ensembl" id="ENSEAST00005006983.2">
    <property type="protein sequence ID" value="ENSEASP00005006385.2"/>
    <property type="gene ID" value="ENSEASG00005004693.2"/>
</dbReference>
<dbReference type="SUPFAM" id="SSF48726">
    <property type="entry name" value="Immunoglobulin"/>
    <property type="match status" value="3"/>
</dbReference>
<name>A0A8C4LBS3_EQUAS</name>
<proteinExistence type="predicted"/>
<dbReference type="InterPro" id="IPR007110">
    <property type="entry name" value="Ig-like_dom"/>
</dbReference>
<feature type="region of interest" description="Disordered" evidence="2">
    <location>
        <begin position="1"/>
        <end position="100"/>
    </location>
</feature>
<dbReference type="Proteomes" id="UP000694387">
    <property type="component" value="Chromosome 7"/>
</dbReference>
<dbReference type="PANTHER" id="PTHR23411">
    <property type="entry name" value="TAPASIN"/>
    <property type="match status" value="1"/>
</dbReference>
<reference evidence="4 5" key="1">
    <citation type="journal article" date="2020" name="Nat. Commun.">
        <title>Donkey genomes provide new insights into domestication and selection for coat color.</title>
        <authorList>
            <person name="Wang"/>
            <person name="C."/>
            <person name="Li"/>
            <person name="H."/>
            <person name="Guo"/>
            <person name="Y."/>
            <person name="Huang"/>
            <person name="J."/>
            <person name="Sun"/>
            <person name="Y."/>
            <person name="Min"/>
            <person name="J."/>
            <person name="Wang"/>
            <person name="J."/>
            <person name="Fang"/>
            <person name="X."/>
            <person name="Zhao"/>
            <person name="Z."/>
            <person name="Wang"/>
            <person name="S."/>
            <person name="Zhang"/>
            <person name="Y."/>
            <person name="Liu"/>
            <person name="Q."/>
            <person name="Jiang"/>
            <person name="Q."/>
            <person name="Wang"/>
            <person name="X."/>
            <person name="Guo"/>
            <person name="Y."/>
            <person name="Yang"/>
            <person name="C."/>
            <person name="Wang"/>
            <person name="Y."/>
            <person name="Tian"/>
            <person name="F."/>
            <person name="Zhuang"/>
            <person name="G."/>
            <person name="Fan"/>
            <person name="Y."/>
            <person name="Gao"/>
            <person name="Q."/>
            <person name="Li"/>
            <person name="Y."/>
            <person name="Ju"/>
            <person name="Z."/>
            <person name="Li"/>
            <person name="J."/>
            <person name="Li"/>
            <person name="R."/>
            <person name="Hou"/>
            <person name="M."/>
            <person name="Yang"/>
            <person name="G."/>
            <person name="Liu"/>
            <person name="G."/>
            <person name="Liu"/>
            <person name="W."/>
            <person name="Guo"/>
            <person name="J."/>
            <person name="Pan"/>
            <person name="S."/>
            <person name="Fan"/>
            <person name="G."/>
            <person name="Zhang"/>
            <person name="W."/>
            <person name="Zhang"/>
            <person name="R."/>
            <person name="Yu"/>
            <person name="J."/>
            <person name="Zhang"/>
            <person name="X."/>
            <person name="Yin"/>
            <person name="Q."/>
            <person name="Ji"/>
            <person name="C."/>
            <person name="Jin"/>
            <person name="Y."/>
            <person name="Yue"/>
            <person name="G."/>
            <person name="Liu"/>
            <person name="M."/>
            <person name="Xu"/>
            <person name="J."/>
            <person name="Liu"/>
            <person name="S."/>
            <person name="Jordana"/>
            <person name="J."/>
            <person name="Noce"/>
            <person name="A."/>
            <person name="Amills"/>
            <person name="M."/>
            <person name="Wu"/>
            <person name="D.D."/>
            <person name="Li"/>
            <person name="S."/>
            <person name="Zhou"/>
            <person name="X. and Zhong"/>
            <person name="J."/>
        </authorList>
    </citation>
    <scope>NUCLEOTIDE SEQUENCE [LARGE SCALE GENOMIC DNA]</scope>
</reference>
<protein>
    <recommendedName>
        <fullName evidence="3">Ig-like domain-containing protein</fullName>
    </recommendedName>
</protein>
<feature type="domain" description="Ig-like" evidence="3">
    <location>
        <begin position="326"/>
        <end position="424"/>
    </location>
</feature>
<evidence type="ECO:0000256" key="2">
    <source>
        <dbReference type="SAM" id="MobiDB-lite"/>
    </source>
</evidence>
<feature type="domain" description="Ig-like" evidence="3">
    <location>
        <begin position="229"/>
        <end position="316"/>
    </location>
</feature>
<dbReference type="Pfam" id="PF07654">
    <property type="entry name" value="C1-set"/>
    <property type="match status" value="3"/>
</dbReference>
<dbReference type="FunFam" id="2.60.40.10:FF:001129">
    <property type="entry name" value="Immunoglobulin heavy constant gamma 1"/>
    <property type="match status" value="1"/>
</dbReference>
<feature type="compositionally biased region" description="Polar residues" evidence="2">
    <location>
        <begin position="28"/>
        <end position="41"/>
    </location>
</feature>
<evidence type="ECO:0000313" key="5">
    <source>
        <dbReference type="Proteomes" id="UP000694387"/>
    </source>
</evidence>
<evidence type="ECO:0000259" key="3">
    <source>
        <dbReference type="PROSITE" id="PS50835"/>
    </source>
</evidence>
<keyword evidence="1" id="KW-0393">Immunoglobulin domain</keyword>
<dbReference type="CDD" id="cd05768">
    <property type="entry name" value="IgC1_CH3_IgAGD_CH4_IgAEM"/>
    <property type="match status" value="1"/>
</dbReference>
<dbReference type="CDD" id="cd21817">
    <property type="entry name" value="IgC1_CH1_IgEG"/>
    <property type="match status" value="1"/>
</dbReference>
<dbReference type="Gene3D" id="2.60.40.10">
    <property type="entry name" value="Immunoglobulins"/>
    <property type="match status" value="3"/>
</dbReference>
<accession>A0A8C4LBS3</accession>
<reference evidence="4" key="3">
    <citation type="submission" date="2025-09" db="UniProtKB">
        <authorList>
            <consortium name="Ensembl"/>
        </authorList>
    </citation>
    <scope>IDENTIFICATION</scope>
</reference>
<organism evidence="4 5">
    <name type="scientific">Equus asinus</name>
    <name type="common">Donkey</name>
    <name type="synonym">Equus africanus asinus</name>
    <dbReference type="NCBI Taxonomy" id="9793"/>
    <lineage>
        <taxon>Eukaryota</taxon>
        <taxon>Metazoa</taxon>
        <taxon>Chordata</taxon>
        <taxon>Craniata</taxon>
        <taxon>Vertebrata</taxon>
        <taxon>Euteleostomi</taxon>
        <taxon>Mammalia</taxon>
        <taxon>Eutheria</taxon>
        <taxon>Laurasiatheria</taxon>
        <taxon>Perissodactyla</taxon>
        <taxon>Equidae</taxon>
        <taxon>Equus</taxon>
    </lineage>
</organism>
<evidence type="ECO:0000313" key="4">
    <source>
        <dbReference type="Ensembl" id="ENSEASP00005006385.2"/>
    </source>
</evidence>
<dbReference type="InterPro" id="IPR050380">
    <property type="entry name" value="Immune_Resp_Modulators"/>
</dbReference>
<evidence type="ECO:0000256" key="1">
    <source>
        <dbReference type="ARBA" id="ARBA00023319"/>
    </source>
</evidence>
<dbReference type="InterPro" id="IPR036179">
    <property type="entry name" value="Ig-like_dom_sf"/>
</dbReference>
<dbReference type="PROSITE" id="PS50835">
    <property type="entry name" value="IG_LIKE"/>
    <property type="match status" value="3"/>
</dbReference>
<reference evidence="4" key="2">
    <citation type="submission" date="2025-08" db="UniProtKB">
        <authorList>
            <consortium name="Ensembl"/>
        </authorList>
    </citation>
    <scope>IDENTIFICATION</scope>
</reference>
<dbReference type="SMART" id="SM00407">
    <property type="entry name" value="IGc1"/>
    <property type="match status" value="3"/>
</dbReference>
<sequence>MWGRGPPHLRRGHSPRARPGLVDRTEGFANQQKPPGSSSLWSGLRQGLGQSAHHWRASASTRGQGPRRDSNPGGDAGADRVTSPEPMAAESPAQGDREPRRAFSLKTIRKHIAAGLTSTTPPKVFPLASHSAGTSGSTVALGCLVSSYFPEPVTVSWNSGALTSGVHTFPSVLQSSGLYSLSSMVTVPASSLKSQTYICSVAHPASSTKVDKQIVIKECGCCSTCPVGPFVFILPPKPKDVLMISRTPTVTCVVVDVGHDFPDVQFNWYVDGVETHTATTEPKQEQKNSTYRVVSILPIQHNDWLSGKEFKCKVNNKALPGRPREPQVYVLAPHRDELSKNKVSVTCLVKDFYPTDIDIEWKSNGQPEPEAKYSTTPAQQDGDGSYFLYSKLTVETNRWQQGTTFTCAVMHEALHNHYTEKSVSKSPGK</sequence>
<dbReference type="InterPro" id="IPR013783">
    <property type="entry name" value="Ig-like_fold"/>
</dbReference>
<dbReference type="AlphaFoldDB" id="A0A8C4LBS3"/>
<dbReference type="GeneTree" id="ENSGT00940000162793"/>
<keyword evidence="5" id="KW-1185">Reference proteome</keyword>
<feature type="domain" description="Ig-like" evidence="3">
    <location>
        <begin position="122"/>
        <end position="215"/>
    </location>
</feature>
<feature type="compositionally biased region" description="Basic residues" evidence="2">
    <location>
        <begin position="7"/>
        <end position="16"/>
    </location>
</feature>
<dbReference type="InterPro" id="IPR003597">
    <property type="entry name" value="Ig_C1-set"/>
</dbReference>